<comment type="function">
    <text evidence="11">Phosphorylation of dTMP to form dTDP in both de novo and salvage pathways of dTTP synthesis.</text>
</comment>
<reference evidence="13 14" key="1">
    <citation type="journal article" date="2011" name="Int. J. Syst. Evol. Microbiol.">
        <title>Zhongshania antarctica gen. nov., sp. nov. and Zhongshania guokunii sp. nov., gammaproteobacteria respectively isolated from coastal attached (fast) ice and surface seawater of the Antarctic.</title>
        <authorList>
            <person name="Li H.J."/>
            <person name="Zhang X.Y."/>
            <person name="Chen C.X."/>
            <person name="Zhang Y.J."/>
            <person name="Gao Z.M."/>
            <person name="Yu Y."/>
            <person name="Chen X.L."/>
            <person name="Chen B."/>
            <person name="Zhang Y.Z."/>
        </authorList>
    </citation>
    <scope>NUCLEOTIDE SEQUENCE [LARGE SCALE GENOMIC DNA]</scope>
    <source>
        <strain evidence="13 14">ZS6-22T</strain>
    </source>
</reference>
<evidence type="ECO:0000313" key="13">
    <source>
        <dbReference type="EMBL" id="MEX1669305.1"/>
    </source>
</evidence>
<dbReference type="RefSeq" id="WP_368381577.1">
    <property type="nucleotide sequence ID" value="NZ_JBFRYA010000008.1"/>
</dbReference>
<evidence type="ECO:0000256" key="5">
    <source>
        <dbReference type="ARBA" id="ARBA00022727"/>
    </source>
</evidence>
<keyword evidence="7 11" id="KW-0418">Kinase</keyword>
<comment type="catalytic activity">
    <reaction evidence="10 11">
        <text>dTMP + ATP = dTDP + ADP</text>
        <dbReference type="Rhea" id="RHEA:13517"/>
        <dbReference type="ChEBI" id="CHEBI:30616"/>
        <dbReference type="ChEBI" id="CHEBI:58369"/>
        <dbReference type="ChEBI" id="CHEBI:63528"/>
        <dbReference type="ChEBI" id="CHEBI:456216"/>
        <dbReference type="EC" id="2.7.4.9"/>
    </reaction>
</comment>
<evidence type="ECO:0000256" key="1">
    <source>
        <dbReference type="ARBA" id="ARBA00009776"/>
    </source>
</evidence>
<dbReference type="PANTHER" id="PTHR10344:SF4">
    <property type="entry name" value="UMP-CMP KINASE 2, MITOCHONDRIAL"/>
    <property type="match status" value="1"/>
</dbReference>
<dbReference type="EMBL" id="JBFRYA010000008">
    <property type="protein sequence ID" value="MEX1669305.1"/>
    <property type="molecule type" value="Genomic_DNA"/>
</dbReference>
<evidence type="ECO:0000256" key="2">
    <source>
        <dbReference type="ARBA" id="ARBA00012980"/>
    </source>
</evidence>
<evidence type="ECO:0000256" key="6">
    <source>
        <dbReference type="ARBA" id="ARBA00022741"/>
    </source>
</evidence>
<proteinExistence type="inferred from homology"/>
<dbReference type="Pfam" id="PF02223">
    <property type="entry name" value="Thymidylate_kin"/>
    <property type="match status" value="1"/>
</dbReference>
<dbReference type="InterPro" id="IPR027417">
    <property type="entry name" value="P-loop_NTPase"/>
</dbReference>
<evidence type="ECO:0000256" key="8">
    <source>
        <dbReference type="ARBA" id="ARBA00022840"/>
    </source>
</evidence>
<dbReference type="PANTHER" id="PTHR10344">
    <property type="entry name" value="THYMIDYLATE KINASE"/>
    <property type="match status" value="1"/>
</dbReference>
<dbReference type="CDD" id="cd01672">
    <property type="entry name" value="TMPK"/>
    <property type="match status" value="1"/>
</dbReference>
<organism evidence="13 14">
    <name type="scientific">Zhongshania guokunii</name>
    <dbReference type="NCBI Taxonomy" id="641783"/>
    <lineage>
        <taxon>Bacteria</taxon>
        <taxon>Pseudomonadati</taxon>
        <taxon>Pseudomonadota</taxon>
        <taxon>Gammaproteobacteria</taxon>
        <taxon>Cellvibrionales</taxon>
        <taxon>Spongiibacteraceae</taxon>
        <taxon>Zhongshania</taxon>
    </lineage>
</organism>
<comment type="similarity">
    <text evidence="1 11">Belongs to the thymidylate kinase family.</text>
</comment>
<keyword evidence="5 11" id="KW-0545">Nucleotide biosynthesis</keyword>
<keyword evidence="6 11" id="KW-0547">Nucleotide-binding</keyword>
<dbReference type="HAMAP" id="MF_00165">
    <property type="entry name" value="Thymidylate_kinase"/>
    <property type="match status" value="1"/>
</dbReference>
<keyword evidence="4 11" id="KW-0808">Transferase</keyword>
<accession>A0ABV3U741</accession>
<sequence>MTLPTKGRFITVEGTEGVGKSTNIDFIRELLNSANIPHIVSREPGGTPLAEEIRNVLVVPREEKMCELSELLLVFAARAQHLDQLIRPALARGEWVLCDRFTDATFAYQGGGRGLSAELIASLQTMVQGDLRPDCTLLLDAPVDVGMSRAGARGALDRFEREKLAFFEKVRAAYLAQVAAEPTRFKVVNASADLGSVQSEIAAALAAQIAAYQAAMHV</sequence>
<dbReference type="NCBIfam" id="TIGR00041">
    <property type="entry name" value="DTMP_kinase"/>
    <property type="match status" value="1"/>
</dbReference>
<evidence type="ECO:0000256" key="9">
    <source>
        <dbReference type="ARBA" id="ARBA00029962"/>
    </source>
</evidence>
<dbReference type="GO" id="GO:0004798">
    <property type="term" value="F:dTMP kinase activity"/>
    <property type="evidence" value="ECO:0007669"/>
    <property type="project" value="UniProtKB-EC"/>
</dbReference>
<evidence type="ECO:0000313" key="14">
    <source>
        <dbReference type="Proteomes" id="UP001557485"/>
    </source>
</evidence>
<evidence type="ECO:0000256" key="7">
    <source>
        <dbReference type="ARBA" id="ARBA00022777"/>
    </source>
</evidence>
<evidence type="ECO:0000256" key="10">
    <source>
        <dbReference type="ARBA" id="ARBA00048743"/>
    </source>
</evidence>
<protein>
    <recommendedName>
        <fullName evidence="3 11">Thymidylate kinase</fullName>
        <ecNumber evidence="2 11">2.7.4.9</ecNumber>
    </recommendedName>
    <alternativeName>
        <fullName evidence="9 11">dTMP kinase</fullName>
    </alternativeName>
</protein>
<dbReference type="Gene3D" id="3.40.50.300">
    <property type="entry name" value="P-loop containing nucleotide triphosphate hydrolases"/>
    <property type="match status" value="1"/>
</dbReference>
<evidence type="ECO:0000256" key="11">
    <source>
        <dbReference type="HAMAP-Rule" id="MF_00165"/>
    </source>
</evidence>
<dbReference type="EC" id="2.7.4.9" evidence="2 11"/>
<dbReference type="InterPro" id="IPR039430">
    <property type="entry name" value="Thymidylate_kin-like_dom"/>
</dbReference>
<evidence type="ECO:0000259" key="12">
    <source>
        <dbReference type="Pfam" id="PF02223"/>
    </source>
</evidence>
<keyword evidence="14" id="KW-1185">Reference proteome</keyword>
<feature type="domain" description="Thymidylate kinase-like" evidence="12">
    <location>
        <begin position="12"/>
        <end position="201"/>
    </location>
</feature>
<evidence type="ECO:0000256" key="4">
    <source>
        <dbReference type="ARBA" id="ARBA00022679"/>
    </source>
</evidence>
<dbReference type="InterPro" id="IPR018094">
    <property type="entry name" value="Thymidylate_kinase"/>
</dbReference>
<gene>
    <name evidence="11 13" type="primary">tmk</name>
    <name evidence="13" type="ORF">AB4876_10310</name>
</gene>
<comment type="caution">
    <text evidence="13">The sequence shown here is derived from an EMBL/GenBank/DDBJ whole genome shotgun (WGS) entry which is preliminary data.</text>
</comment>
<dbReference type="SUPFAM" id="SSF52540">
    <property type="entry name" value="P-loop containing nucleoside triphosphate hydrolases"/>
    <property type="match status" value="1"/>
</dbReference>
<evidence type="ECO:0000256" key="3">
    <source>
        <dbReference type="ARBA" id="ARBA00017144"/>
    </source>
</evidence>
<name>A0ABV3U741_9GAMM</name>
<feature type="binding site" evidence="11">
    <location>
        <begin position="14"/>
        <end position="21"/>
    </location>
    <ligand>
        <name>ATP</name>
        <dbReference type="ChEBI" id="CHEBI:30616"/>
    </ligand>
</feature>
<keyword evidence="8 11" id="KW-0067">ATP-binding</keyword>
<dbReference type="Proteomes" id="UP001557485">
    <property type="component" value="Unassembled WGS sequence"/>
</dbReference>